<keyword evidence="4" id="KW-0540">Nuclease</keyword>
<dbReference type="InterPro" id="IPR012337">
    <property type="entry name" value="RNaseH-like_sf"/>
</dbReference>
<keyword evidence="3" id="KW-0507">mRNA processing</keyword>
<keyword evidence="6" id="KW-0378">Hydrolase</keyword>
<dbReference type="Pfam" id="PF00929">
    <property type="entry name" value="RNase_T"/>
    <property type="match status" value="1"/>
</dbReference>
<dbReference type="PANTHER" id="PTHR15728">
    <property type="entry name" value="DEADENYLATION COMPLEX CATALYTIC SUBUNIT PAN2"/>
    <property type="match status" value="1"/>
</dbReference>
<sequence>MFVANARSIVLPDPVEATPAIPFDDLNTPLSIIPVPLTGLPLLSNWPEEFCKRVYRQPVPIPQEVTSMLKMTEFVGYAPNPYGIGRKKFPYLLTDDLSFTSGRQSRNVGESNGCIKGAPSHYQKTLIHHTSIPGKFVEAKQQPVRTSALCGLEAPIPNSYVNSVLLVLYHVQPLRKRVLSHLCKRVFCLTCELSFLFHMLQQSTSDFSCSAINFIRAFRTIPEASALGLVLNDREDDPAFQTGASSLIQNFNRFILHHMNVEMKDEKKLLQPSSVPEKAASPDCHTVLSDTGFIVQVTAGGNSTAIAPPVCSQSLTRSQCSKSLVDSFEVQPSAQCIRGTEDLFATSVENVTQCRCGYQSSRADLYFVCTLSYPHSDEQLLKRISFERLLEYSFHLEQVKHAWCEQCSKFRISTHRRGVRSLPDVLSINCNIDNDKLRSFWRRQQQLCLEPKHPSRAAKSNAPCDELFEDNVNVSNPFGRLSWLPFNLTIRLNPDGKVAVCDQPLVGSHVGSMSNSVSYELQAVISYIRSGTVGHWVACIKALSSEVIRRSRWYLINDTQVKEIIPLEAVNFDVDWKLPCILLYSRPNLNELHPCPEYCPINDQVFTLDTVISDRPSNIPIAPRQPAYFPGRGDIVAMDAEFVTLNHEEAEIRSDGSKLTFKPSQLSLARVTCVYGSGPLKGNTLLDDYICTREEISDYVTKFSGIKPGDLDPTFAERPLIAMKVAYLKLRYLIDAGVKFVGHGLSNDFKVINIYVPKEQIIDTVQLFRLPRRRLVSLRFLIWHFFGIRIQSETHDSDEDARSALMLYEKYTEIVQNSELQFSHILNELYEHGQQLRWNVPAECLKS</sequence>
<reference evidence="11" key="1">
    <citation type="submission" date="2019-12" db="UniProtKB">
        <authorList>
            <consortium name="WormBaseParasite"/>
        </authorList>
    </citation>
    <scope>IDENTIFICATION</scope>
</reference>
<dbReference type="InterPro" id="IPR036397">
    <property type="entry name" value="RNaseH_sf"/>
</dbReference>
<evidence type="ECO:0000256" key="5">
    <source>
        <dbReference type="ARBA" id="ARBA00022723"/>
    </source>
</evidence>
<dbReference type="Gene3D" id="3.30.420.10">
    <property type="entry name" value="Ribonuclease H-like superfamily/Ribonuclease H"/>
    <property type="match status" value="1"/>
</dbReference>
<dbReference type="GO" id="GO:0000289">
    <property type="term" value="P:nuclear-transcribed mRNA poly(A) tail shortening"/>
    <property type="evidence" value="ECO:0007669"/>
    <property type="project" value="TreeGrafter"/>
</dbReference>
<dbReference type="InterPro" id="IPR013520">
    <property type="entry name" value="Ribonucl_H"/>
</dbReference>
<dbReference type="PROSITE" id="PS50235">
    <property type="entry name" value="USP_3"/>
    <property type="match status" value="1"/>
</dbReference>
<dbReference type="STRING" id="70415.A0A5S6PZP9"/>
<dbReference type="CDD" id="cd02257">
    <property type="entry name" value="Peptidase_C19"/>
    <property type="match status" value="1"/>
</dbReference>
<evidence type="ECO:0000256" key="1">
    <source>
        <dbReference type="ARBA" id="ARBA00001663"/>
    </source>
</evidence>
<keyword evidence="10" id="KW-1185">Reference proteome</keyword>
<keyword evidence="8" id="KW-0539">Nucleus</keyword>
<dbReference type="Pfam" id="PF13423">
    <property type="entry name" value="UCH_1"/>
    <property type="match status" value="1"/>
</dbReference>
<dbReference type="GO" id="GO:0046872">
    <property type="term" value="F:metal ion binding"/>
    <property type="evidence" value="ECO:0007669"/>
    <property type="project" value="UniProtKB-KW"/>
</dbReference>
<dbReference type="FunFam" id="3.30.420.10:FF:000011">
    <property type="entry name" value="PAN2-PAN3 deadenylation complex catalytic subunit PAN2"/>
    <property type="match status" value="1"/>
</dbReference>
<dbReference type="GO" id="GO:0003676">
    <property type="term" value="F:nucleic acid binding"/>
    <property type="evidence" value="ECO:0007669"/>
    <property type="project" value="InterPro"/>
</dbReference>
<dbReference type="SMART" id="SM00479">
    <property type="entry name" value="EXOIII"/>
    <property type="match status" value="1"/>
</dbReference>
<feature type="domain" description="USP" evidence="9">
    <location>
        <begin position="150"/>
        <end position="587"/>
    </location>
</feature>
<dbReference type="GO" id="GO:0000932">
    <property type="term" value="C:P-body"/>
    <property type="evidence" value="ECO:0007669"/>
    <property type="project" value="TreeGrafter"/>
</dbReference>
<dbReference type="WBParaSite" id="TMUE_0000000364.1">
    <property type="protein sequence ID" value="TMUE_0000000364.1"/>
    <property type="gene ID" value="WBGene00296304"/>
</dbReference>
<keyword evidence="2" id="KW-0963">Cytoplasm</keyword>
<evidence type="ECO:0000256" key="8">
    <source>
        <dbReference type="ARBA" id="ARBA00023242"/>
    </source>
</evidence>
<evidence type="ECO:0000256" key="7">
    <source>
        <dbReference type="ARBA" id="ARBA00022839"/>
    </source>
</evidence>
<evidence type="ECO:0000256" key="6">
    <source>
        <dbReference type="ARBA" id="ARBA00022801"/>
    </source>
</evidence>
<dbReference type="SUPFAM" id="SSF54001">
    <property type="entry name" value="Cysteine proteinases"/>
    <property type="match status" value="1"/>
</dbReference>
<name>A0A5S6PZP9_TRIMR</name>
<dbReference type="GO" id="GO:0031251">
    <property type="term" value="C:PAN complex"/>
    <property type="evidence" value="ECO:0007669"/>
    <property type="project" value="TreeGrafter"/>
</dbReference>
<dbReference type="GO" id="GO:0004535">
    <property type="term" value="F:poly(A)-specific ribonuclease activity"/>
    <property type="evidence" value="ECO:0007669"/>
    <property type="project" value="UniProtKB-EC"/>
</dbReference>
<dbReference type="PANTHER" id="PTHR15728:SF0">
    <property type="entry name" value="PAN2-PAN3 DEADENYLATION COMPLEX CATALYTIC SUBUNIT PAN2"/>
    <property type="match status" value="1"/>
</dbReference>
<dbReference type="Proteomes" id="UP000046395">
    <property type="component" value="Unassembled WGS sequence"/>
</dbReference>
<evidence type="ECO:0000259" key="9">
    <source>
        <dbReference type="PROSITE" id="PS50235"/>
    </source>
</evidence>
<protein>
    <submittedName>
        <fullName evidence="11">USP domain-containing protein</fullName>
    </submittedName>
</protein>
<dbReference type="AlphaFoldDB" id="A0A5S6PZP9"/>
<dbReference type="InterPro" id="IPR028889">
    <property type="entry name" value="USP"/>
</dbReference>
<evidence type="ECO:0000313" key="11">
    <source>
        <dbReference type="WBParaSite" id="TMUE_0000000364.1"/>
    </source>
</evidence>
<dbReference type="InterPro" id="IPR050785">
    <property type="entry name" value="PAN2-PAN3_catalytic_subunit"/>
</dbReference>
<dbReference type="Gene3D" id="3.90.70.10">
    <property type="entry name" value="Cysteine proteinases"/>
    <property type="match status" value="1"/>
</dbReference>
<dbReference type="GO" id="GO:0006397">
    <property type="term" value="P:mRNA processing"/>
    <property type="evidence" value="ECO:0007669"/>
    <property type="project" value="UniProtKB-KW"/>
</dbReference>
<comment type="catalytic activity">
    <reaction evidence="1">
        <text>Exonucleolytic cleavage of poly(A) to 5'-AMP.</text>
        <dbReference type="EC" id="3.1.13.4"/>
    </reaction>
</comment>
<proteinExistence type="predicted"/>
<dbReference type="InterPro" id="IPR028881">
    <property type="entry name" value="PAN2_UCH_dom"/>
</dbReference>
<evidence type="ECO:0000313" key="10">
    <source>
        <dbReference type="Proteomes" id="UP000046395"/>
    </source>
</evidence>
<dbReference type="InterPro" id="IPR038765">
    <property type="entry name" value="Papain-like_cys_pep_sf"/>
</dbReference>
<evidence type="ECO:0000256" key="3">
    <source>
        <dbReference type="ARBA" id="ARBA00022664"/>
    </source>
</evidence>
<accession>A0A5S6PZP9</accession>
<dbReference type="CDD" id="cd06143">
    <property type="entry name" value="PAN2_exo"/>
    <property type="match status" value="1"/>
</dbReference>
<keyword evidence="7" id="KW-0269">Exonuclease</keyword>
<organism evidence="10 11">
    <name type="scientific">Trichuris muris</name>
    <name type="common">Mouse whipworm</name>
    <dbReference type="NCBI Taxonomy" id="70415"/>
    <lineage>
        <taxon>Eukaryota</taxon>
        <taxon>Metazoa</taxon>
        <taxon>Ecdysozoa</taxon>
        <taxon>Nematoda</taxon>
        <taxon>Enoplea</taxon>
        <taxon>Dorylaimia</taxon>
        <taxon>Trichinellida</taxon>
        <taxon>Trichuridae</taxon>
        <taxon>Trichuris</taxon>
    </lineage>
</organism>
<evidence type="ECO:0000256" key="2">
    <source>
        <dbReference type="ARBA" id="ARBA00022490"/>
    </source>
</evidence>
<keyword evidence="5" id="KW-0479">Metal-binding</keyword>
<dbReference type="SUPFAM" id="SSF53098">
    <property type="entry name" value="Ribonuclease H-like"/>
    <property type="match status" value="1"/>
</dbReference>
<evidence type="ECO:0000256" key="4">
    <source>
        <dbReference type="ARBA" id="ARBA00022722"/>
    </source>
</evidence>